<evidence type="ECO:0000313" key="1">
    <source>
        <dbReference type="EMBL" id="JAH77489.1"/>
    </source>
</evidence>
<name>A0A0E9VH79_ANGAN</name>
<reference evidence="1" key="2">
    <citation type="journal article" date="2015" name="Fish Shellfish Immunol.">
        <title>Early steps in the European eel (Anguilla anguilla)-Vibrio vulnificus interaction in the gills: Role of the RtxA13 toxin.</title>
        <authorList>
            <person name="Callol A."/>
            <person name="Pajuelo D."/>
            <person name="Ebbesson L."/>
            <person name="Teles M."/>
            <person name="MacKenzie S."/>
            <person name="Amaro C."/>
        </authorList>
    </citation>
    <scope>NUCLEOTIDE SEQUENCE</scope>
</reference>
<protein>
    <submittedName>
        <fullName evidence="1">Uncharacterized protein</fullName>
    </submittedName>
</protein>
<accession>A0A0E9VH79</accession>
<dbReference type="EMBL" id="GBXM01031088">
    <property type="protein sequence ID" value="JAH77489.1"/>
    <property type="molecule type" value="Transcribed_RNA"/>
</dbReference>
<dbReference type="AlphaFoldDB" id="A0A0E9VH79"/>
<reference evidence="1" key="1">
    <citation type="submission" date="2014-11" db="EMBL/GenBank/DDBJ databases">
        <authorList>
            <person name="Amaro Gonzalez C."/>
        </authorList>
    </citation>
    <scope>NUCLEOTIDE SEQUENCE</scope>
</reference>
<organism evidence="1">
    <name type="scientific">Anguilla anguilla</name>
    <name type="common">European freshwater eel</name>
    <name type="synonym">Muraena anguilla</name>
    <dbReference type="NCBI Taxonomy" id="7936"/>
    <lineage>
        <taxon>Eukaryota</taxon>
        <taxon>Metazoa</taxon>
        <taxon>Chordata</taxon>
        <taxon>Craniata</taxon>
        <taxon>Vertebrata</taxon>
        <taxon>Euteleostomi</taxon>
        <taxon>Actinopterygii</taxon>
        <taxon>Neopterygii</taxon>
        <taxon>Teleostei</taxon>
        <taxon>Anguilliformes</taxon>
        <taxon>Anguillidae</taxon>
        <taxon>Anguilla</taxon>
    </lineage>
</organism>
<proteinExistence type="predicted"/>
<sequence length="20" mass="2422">MNFPYRVSEKQVLLIEKTII</sequence>